<dbReference type="InterPro" id="IPR002401">
    <property type="entry name" value="Cyt_P450_E_grp-I"/>
</dbReference>
<dbReference type="Pfam" id="PF00067">
    <property type="entry name" value="p450"/>
    <property type="match status" value="1"/>
</dbReference>
<evidence type="ECO:0000256" key="3">
    <source>
        <dbReference type="ARBA" id="ARBA00022692"/>
    </source>
</evidence>
<evidence type="ECO:0000256" key="2">
    <source>
        <dbReference type="ARBA" id="ARBA00010617"/>
    </source>
</evidence>
<proteinExistence type="inferred from homology"/>
<organism evidence="8 9">
    <name type="scientific">Datura stramonium</name>
    <name type="common">Jimsonweed</name>
    <name type="synonym">Common thornapple</name>
    <dbReference type="NCBI Taxonomy" id="4076"/>
    <lineage>
        <taxon>Eukaryota</taxon>
        <taxon>Viridiplantae</taxon>
        <taxon>Streptophyta</taxon>
        <taxon>Embryophyta</taxon>
        <taxon>Tracheophyta</taxon>
        <taxon>Spermatophyta</taxon>
        <taxon>Magnoliopsida</taxon>
        <taxon>eudicotyledons</taxon>
        <taxon>Gunneridae</taxon>
        <taxon>Pentapetalae</taxon>
        <taxon>asterids</taxon>
        <taxon>lamiids</taxon>
        <taxon>Solanales</taxon>
        <taxon>Solanaceae</taxon>
        <taxon>Solanoideae</taxon>
        <taxon>Datureae</taxon>
        <taxon>Datura</taxon>
    </lineage>
</organism>
<evidence type="ECO:0000256" key="6">
    <source>
        <dbReference type="ARBA" id="ARBA00023136"/>
    </source>
</evidence>
<reference evidence="8 9" key="1">
    <citation type="journal article" date="2021" name="BMC Genomics">
        <title>Datura genome reveals duplications of psychoactive alkaloid biosynthetic genes and high mutation rate following tissue culture.</title>
        <authorList>
            <person name="Rajewski A."/>
            <person name="Carter-House D."/>
            <person name="Stajich J."/>
            <person name="Litt A."/>
        </authorList>
    </citation>
    <scope>NUCLEOTIDE SEQUENCE [LARGE SCALE GENOMIC DNA]</scope>
    <source>
        <strain evidence="8">AR-01</strain>
    </source>
</reference>
<comment type="caution">
    <text evidence="8">The sequence shown here is derived from an EMBL/GenBank/DDBJ whole genome shotgun (WGS) entry which is preliminary data.</text>
</comment>
<keyword evidence="4" id="KW-1133">Transmembrane helix</keyword>
<dbReference type="PRINTS" id="PR00463">
    <property type="entry name" value="EP450I"/>
</dbReference>
<keyword evidence="3" id="KW-0812">Transmembrane</keyword>
<keyword evidence="9" id="KW-1185">Reference proteome</keyword>
<dbReference type="InterPro" id="IPR017972">
    <property type="entry name" value="Cyt_P450_CS"/>
</dbReference>
<dbReference type="PRINTS" id="PR00385">
    <property type="entry name" value="P450"/>
</dbReference>
<protein>
    <recommendedName>
        <fullName evidence="10">Cytochrome P450</fullName>
    </recommendedName>
</protein>
<dbReference type="Proteomes" id="UP000823775">
    <property type="component" value="Unassembled WGS sequence"/>
</dbReference>
<comment type="similarity">
    <text evidence="2 7">Belongs to the cytochrome P450 family.</text>
</comment>
<dbReference type="InterPro" id="IPR036396">
    <property type="entry name" value="Cyt_P450_sf"/>
</dbReference>
<evidence type="ECO:0008006" key="10">
    <source>
        <dbReference type="Google" id="ProtNLM"/>
    </source>
</evidence>
<dbReference type="InterPro" id="IPR001128">
    <property type="entry name" value="Cyt_P450"/>
</dbReference>
<dbReference type="Gene3D" id="1.10.630.10">
    <property type="entry name" value="Cytochrome P450"/>
    <property type="match status" value="1"/>
</dbReference>
<dbReference type="SUPFAM" id="SSF48264">
    <property type="entry name" value="Cytochrome P450"/>
    <property type="match status" value="1"/>
</dbReference>
<keyword evidence="6" id="KW-0472">Membrane</keyword>
<dbReference type="PROSITE" id="PS00086">
    <property type="entry name" value="CYTOCHROME_P450"/>
    <property type="match status" value="1"/>
</dbReference>
<name>A0ABS8VBP6_DATST</name>
<evidence type="ECO:0000256" key="1">
    <source>
        <dbReference type="ARBA" id="ARBA00004167"/>
    </source>
</evidence>
<evidence type="ECO:0000256" key="4">
    <source>
        <dbReference type="ARBA" id="ARBA00022989"/>
    </source>
</evidence>
<evidence type="ECO:0000256" key="5">
    <source>
        <dbReference type="ARBA" id="ARBA00023002"/>
    </source>
</evidence>
<evidence type="ECO:0000313" key="9">
    <source>
        <dbReference type="Proteomes" id="UP000823775"/>
    </source>
</evidence>
<evidence type="ECO:0000256" key="7">
    <source>
        <dbReference type="RuleBase" id="RU000461"/>
    </source>
</evidence>
<comment type="subcellular location">
    <subcellularLocation>
        <location evidence="1">Membrane</location>
        <topology evidence="1">Single-pass membrane protein</topology>
    </subcellularLocation>
</comment>
<dbReference type="PANTHER" id="PTHR47956:SF49">
    <property type="entry name" value="CYTOCHROME P450 83B1"/>
    <property type="match status" value="1"/>
</dbReference>
<keyword evidence="7" id="KW-0479">Metal-binding</keyword>
<sequence>MLLLCSSYTCNYNFPGHHFLDKESYRTMACISPSRLTNVYWREMRKIRTIHLFRPKKVQSSRPIREYENIFIAGTDTSVVALVCTITTLIKEEKSVMRKLQEGIRELVEYKGRADEDDIQNLPYLKAIIKETVRLYLPAPLLVPRETIKKCTIDGYDIKPNTLVFVNVWAIGRDPECWESPDKFIPERFVDVTNNDIVDYNSGKFEMISFGGGRRGCPGFH</sequence>
<dbReference type="EMBL" id="JACEIK010003903">
    <property type="protein sequence ID" value="MCD9643494.1"/>
    <property type="molecule type" value="Genomic_DNA"/>
</dbReference>
<gene>
    <name evidence="8" type="ORF">HAX54_031059</name>
</gene>
<dbReference type="PANTHER" id="PTHR47956">
    <property type="entry name" value="CYTOCHROME P450 71B11-RELATED"/>
    <property type="match status" value="1"/>
</dbReference>
<accession>A0ABS8VBP6</accession>
<keyword evidence="7" id="KW-0349">Heme</keyword>
<keyword evidence="7" id="KW-0408">Iron</keyword>
<dbReference type="InterPro" id="IPR050193">
    <property type="entry name" value="Cytochrome_P450_71"/>
</dbReference>
<keyword evidence="7" id="KW-0503">Monooxygenase</keyword>
<keyword evidence="5 7" id="KW-0560">Oxidoreductase</keyword>
<evidence type="ECO:0000313" key="8">
    <source>
        <dbReference type="EMBL" id="MCD9643494.1"/>
    </source>
</evidence>